<sequence length="79" mass="8719">MSINVSLSDVANEPFISLKPGYDLREMPDAVMRQAGLNFRFVFEGDNLAVIPNLIRAGLGIGFVPAITWSTAMESFRRS</sequence>
<evidence type="ECO:0000313" key="3">
    <source>
        <dbReference type="Proteomes" id="UP000295244"/>
    </source>
</evidence>
<feature type="domain" description="LysR substrate-binding" evidence="1">
    <location>
        <begin position="5"/>
        <end position="70"/>
    </location>
</feature>
<reference evidence="2 3" key="1">
    <citation type="submission" date="2019-03" db="EMBL/GenBank/DDBJ databases">
        <title>Whole genome sequence of a novel Rubrobacter taiwanensis strain, isolated from Yellowstone National Park.</title>
        <authorList>
            <person name="Freed S."/>
            <person name="Ramaley R.F."/>
            <person name="Kyndt J.A."/>
        </authorList>
    </citation>
    <scope>NUCLEOTIDE SEQUENCE [LARGE SCALE GENOMIC DNA]</scope>
    <source>
        <strain evidence="2 3">Yellowstone</strain>
    </source>
</reference>
<proteinExistence type="predicted"/>
<dbReference type="Proteomes" id="UP000295244">
    <property type="component" value="Unassembled WGS sequence"/>
</dbReference>
<protein>
    <recommendedName>
        <fullName evidence="1">LysR substrate-binding domain-containing protein</fullName>
    </recommendedName>
</protein>
<name>A0A4R1BQU2_9ACTN</name>
<keyword evidence="3" id="KW-1185">Reference proteome</keyword>
<dbReference type="CDD" id="cd05466">
    <property type="entry name" value="PBP2_LTTR_substrate"/>
    <property type="match status" value="1"/>
</dbReference>
<accession>A0A4R1BQU2</accession>
<dbReference type="SUPFAM" id="SSF53850">
    <property type="entry name" value="Periplasmic binding protein-like II"/>
    <property type="match status" value="1"/>
</dbReference>
<dbReference type="AlphaFoldDB" id="A0A4R1BQU2"/>
<comment type="caution">
    <text evidence="2">The sequence shown here is derived from an EMBL/GenBank/DDBJ whole genome shotgun (WGS) entry which is preliminary data.</text>
</comment>
<dbReference type="InterPro" id="IPR005119">
    <property type="entry name" value="LysR_subst-bd"/>
</dbReference>
<evidence type="ECO:0000259" key="1">
    <source>
        <dbReference type="Pfam" id="PF03466"/>
    </source>
</evidence>
<organism evidence="2 3">
    <name type="scientific">Rubrobacter taiwanensis</name>
    <dbReference type="NCBI Taxonomy" id="185139"/>
    <lineage>
        <taxon>Bacteria</taxon>
        <taxon>Bacillati</taxon>
        <taxon>Actinomycetota</taxon>
        <taxon>Rubrobacteria</taxon>
        <taxon>Rubrobacterales</taxon>
        <taxon>Rubrobacteraceae</taxon>
        <taxon>Rubrobacter</taxon>
    </lineage>
</organism>
<gene>
    <name evidence="2" type="ORF">E0L93_02675</name>
</gene>
<dbReference type="EMBL" id="SKBU01000006">
    <property type="protein sequence ID" value="TCJ20113.1"/>
    <property type="molecule type" value="Genomic_DNA"/>
</dbReference>
<dbReference type="Gene3D" id="3.40.190.10">
    <property type="entry name" value="Periplasmic binding protein-like II"/>
    <property type="match status" value="1"/>
</dbReference>
<dbReference type="OrthoDB" id="3636008at2"/>
<dbReference type="Pfam" id="PF03466">
    <property type="entry name" value="LysR_substrate"/>
    <property type="match status" value="1"/>
</dbReference>
<evidence type="ECO:0000313" key="2">
    <source>
        <dbReference type="EMBL" id="TCJ20113.1"/>
    </source>
</evidence>